<keyword evidence="4" id="KW-1185">Reference proteome</keyword>
<feature type="chain" id="PRO_5046964602" description="Antigen I/II N-terminal domain-containing protein" evidence="2">
    <location>
        <begin position="24"/>
        <end position="215"/>
    </location>
</feature>
<proteinExistence type="predicted"/>
<evidence type="ECO:0000313" key="3">
    <source>
        <dbReference type="EMBL" id="GAA0339772.1"/>
    </source>
</evidence>
<feature type="compositionally biased region" description="Acidic residues" evidence="1">
    <location>
        <begin position="26"/>
        <end position="38"/>
    </location>
</feature>
<feature type="region of interest" description="Disordered" evidence="1">
    <location>
        <begin position="26"/>
        <end position="53"/>
    </location>
</feature>
<gene>
    <name evidence="3" type="ORF">GCM10008967_32670</name>
</gene>
<reference evidence="4" key="1">
    <citation type="journal article" date="2019" name="Int. J. Syst. Evol. Microbiol.">
        <title>The Global Catalogue of Microorganisms (GCM) 10K type strain sequencing project: providing services to taxonomists for standard genome sequencing and annotation.</title>
        <authorList>
            <consortium name="The Broad Institute Genomics Platform"/>
            <consortium name="The Broad Institute Genome Sequencing Center for Infectious Disease"/>
            <person name="Wu L."/>
            <person name="Ma J."/>
        </authorList>
    </citation>
    <scope>NUCLEOTIDE SEQUENCE [LARGE SCALE GENOMIC DNA]</scope>
    <source>
        <strain evidence="4">JCM 9731</strain>
    </source>
</reference>
<evidence type="ECO:0008006" key="5">
    <source>
        <dbReference type="Google" id="ProtNLM"/>
    </source>
</evidence>
<accession>A0ABP3GAG0</accession>
<comment type="caution">
    <text evidence="3">The sequence shown here is derived from an EMBL/GenBank/DDBJ whole genome shotgun (WGS) entry which is preliminary data.</text>
</comment>
<evidence type="ECO:0000256" key="1">
    <source>
        <dbReference type="SAM" id="MobiDB-lite"/>
    </source>
</evidence>
<dbReference type="PROSITE" id="PS51257">
    <property type="entry name" value="PROKAR_LIPOPROTEIN"/>
    <property type="match status" value="1"/>
</dbReference>
<feature type="signal peptide" evidence="2">
    <location>
        <begin position="1"/>
        <end position="23"/>
    </location>
</feature>
<keyword evidence="2" id="KW-0732">Signal</keyword>
<dbReference type="Proteomes" id="UP001500782">
    <property type="component" value="Unassembled WGS sequence"/>
</dbReference>
<sequence length="215" mass="23879">MKRIVFILLFGCLVLLLSACGNNDDDAGQGATDEAETEEKDKEADGNGNVNVDKGLMNVEVTLPASMFEGQDFETIKAEAEGEGIKEVTQNEDGSITYKMSKAKHEEMMDEIRTSITQSVDEMKNSEEYASIKDVKYNDSFTEFTLVVDQAAYEESMDGFAVFSLGMFGMLYQVYDGQKPDDTSVNIFVQDEASGEVFDEILYPDDFEGEAETEQ</sequence>
<protein>
    <recommendedName>
        <fullName evidence="5">Antigen I/II N-terminal domain-containing protein</fullName>
    </recommendedName>
</protein>
<dbReference type="EMBL" id="BAAADJ010000057">
    <property type="protein sequence ID" value="GAA0339772.1"/>
    <property type="molecule type" value="Genomic_DNA"/>
</dbReference>
<evidence type="ECO:0000256" key="2">
    <source>
        <dbReference type="SAM" id="SignalP"/>
    </source>
</evidence>
<evidence type="ECO:0000313" key="4">
    <source>
        <dbReference type="Proteomes" id="UP001500782"/>
    </source>
</evidence>
<name>A0ABP3GAG0_9BACI</name>
<dbReference type="RefSeq" id="WP_343801264.1">
    <property type="nucleotide sequence ID" value="NZ_BAAADJ010000057.1"/>
</dbReference>
<organism evidence="3 4">
    <name type="scientific">Bacillus carboniphilus</name>
    <dbReference type="NCBI Taxonomy" id="86663"/>
    <lineage>
        <taxon>Bacteria</taxon>
        <taxon>Bacillati</taxon>
        <taxon>Bacillota</taxon>
        <taxon>Bacilli</taxon>
        <taxon>Bacillales</taxon>
        <taxon>Bacillaceae</taxon>
        <taxon>Bacillus</taxon>
    </lineage>
</organism>